<feature type="region of interest" description="Disordered" evidence="4">
    <location>
        <begin position="895"/>
        <end position="961"/>
    </location>
</feature>
<dbReference type="GO" id="GO:0005085">
    <property type="term" value="F:guanyl-nucleotide exchange factor activity"/>
    <property type="evidence" value="ECO:0007669"/>
    <property type="project" value="InterPro"/>
</dbReference>
<dbReference type="InterPro" id="IPR003123">
    <property type="entry name" value="VPS9"/>
</dbReference>
<dbReference type="GO" id="GO:0007165">
    <property type="term" value="P:signal transduction"/>
    <property type="evidence" value="ECO:0007669"/>
    <property type="project" value="InterPro"/>
</dbReference>
<dbReference type="InterPro" id="IPR000159">
    <property type="entry name" value="RA_dom"/>
</dbReference>
<evidence type="ECO:0000313" key="9">
    <source>
        <dbReference type="WBParaSite" id="Gr19_v10_g17718.t1"/>
    </source>
</evidence>
<feature type="compositionally biased region" description="Basic and acidic residues" evidence="4">
    <location>
        <begin position="170"/>
        <end position="180"/>
    </location>
</feature>
<dbReference type="Proteomes" id="UP000887572">
    <property type="component" value="Unplaced"/>
</dbReference>
<feature type="region of interest" description="Disordered" evidence="4">
    <location>
        <begin position="330"/>
        <end position="368"/>
    </location>
</feature>
<dbReference type="SUPFAM" id="SSF109993">
    <property type="entry name" value="VPS9 domain"/>
    <property type="match status" value="1"/>
</dbReference>
<proteinExistence type="inferred from homology"/>
<evidence type="ECO:0000259" key="6">
    <source>
        <dbReference type="PROSITE" id="PS50200"/>
    </source>
</evidence>
<dbReference type="PROSITE" id="PS51205">
    <property type="entry name" value="VPS9"/>
    <property type="match status" value="1"/>
</dbReference>
<feature type="compositionally biased region" description="Polar residues" evidence="4">
    <location>
        <begin position="111"/>
        <end position="121"/>
    </location>
</feature>
<feature type="compositionally biased region" description="Low complexity" evidence="4">
    <location>
        <begin position="898"/>
        <end position="910"/>
    </location>
</feature>
<feature type="region of interest" description="Disordered" evidence="4">
    <location>
        <begin position="552"/>
        <end position="649"/>
    </location>
</feature>
<feature type="compositionally biased region" description="Basic and acidic residues" evidence="4">
    <location>
        <begin position="935"/>
        <end position="949"/>
    </location>
</feature>
<dbReference type="PANTHER" id="PTHR23101">
    <property type="entry name" value="RAB GDP/GTP EXCHANGE FACTOR"/>
    <property type="match status" value="1"/>
</dbReference>
<dbReference type="Pfam" id="PF23268">
    <property type="entry name" value="RIN1"/>
    <property type="match status" value="1"/>
</dbReference>
<dbReference type="GO" id="GO:0005096">
    <property type="term" value="F:GTPase activator activity"/>
    <property type="evidence" value="ECO:0007669"/>
    <property type="project" value="UniProtKB-KW"/>
</dbReference>
<evidence type="ECO:0000256" key="1">
    <source>
        <dbReference type="ARBA" id="ARBA00006919"/>
    </source>
</evidence>
<evidence type="ECO:0000256" key="4">
    <source>
        <dbReference type="SAM" id="MobiDB-lite"/>
    </source>
</evidence>
<dbReference type="InterPro" id="IPR000980">
    <property type="entry name" value="SH2"/>
</dbReference>
<keyword evidence="3" id="KW-0727">SH2 domain</keyword>
<feature type="domain" description="SH2" evidence="5">
    <location>
        <begin position="386"/>
        <end position="525"/>
    </location>
</feature>
<dbReference type="GO" id="GO:0030139">
    <property type="term" value="C:endocytic vesicle"/>
    <property type="evidence" value="ECO:0007669"/>
    <property type="project" value="TreeGrafter"/>
</dbReference>
<dbReference type="GO" id="GO:0031267">
    <property type="term" value="F:small GTPase binding"/>
    <property type="evidence" value="ECO:0007669"/>
    <property type="project" value="TreeGrafter"/>
</dbReference>
<evidence type="ECO:0000259" key="7">
    <source>
        <dbReference type="PROSITE" id="PS51205"/>
    </source>
</evidence>
<dbReference type="PROSITE" id="PS50200">
    <property type="entry name" value="RA"/>
    <property type="match status" value="1"/>
</dbReference>
<reference evidence="9" key="1">
    <citation type="submission" date="2022-11" db="UniProtKB">
        <authorList>
            <consortium name="WormBaseParasite"/>
        </authorList>
    </citation>
    <scope>IDENTIFICATION</scope>
</reference>
<feature type="compositionally biased region" description="Polar residues" evidence="4">
    <location>
        <begin position="1527"/>
        <end position="1537"/>
    </location>
</feature>
<dbReference type="PROSITE" id="PS50001">
    <property type="entry name" value="SH2"/>
    <property type="match status" value="1"/>
</dbReference>
<feature type="domain" description="Ras-associating" evidence="6">
    <location>
        <begin position="1685"/>
        <end position="1774"/>
    </location>
</feature>
<feature type="region of interest" description="Disordered" evidence="4">
    <location>
        <begin position="419"/>
        <end position="446"/>
    </location>
</feature>
<feature type="compositionally biased region" description="Basic and acidic residues" evidence="4">
    <location>
        <begin position="50"/>
        <end position="68"/>
    </location>
</feature>
<dbReference type="WBParaSite" id="Gr19_v10_g17718.t1">
    <property type="protein sequence ID" value="Gr19_v10_g17718.t1"/>
    <property type="gene ID" value="Gr19_v10_g17718"/>
</dbReference>
<feature type="compositionally biased region" description="Low complexity" evidence="4">
    <location>
        <begin position="331"/>
        <end position="350"/>
    </location>
</feature>
<organism evidence="8 9">
    <name type="scientific">Globodera rostochiensis</name>
    <name type="common">Golden nematode worm</name>
    <name type="synonym">Heterodera rostochiensis</name>
    <dbReference type="NCBI Taxonomy" id="31243"/>
    <lineage>
        <taxon>Eukaryota</taxon>
        <taxon>Metazoa</taxon>
        <taxon>Ecdysozoa</taxon>
        <taxon>Nematoda</taxon>
        <taxon>Chromadorea</taxon>
        <taxon>Rhabditida</taxon>
        <taxon>Tylenchina</taxon>
        <taxon>Tylenchomorpha</taxon>
        <taxon>Tylenchoidea</taxon>
        <taxon>Heteroderidae</taxon>
        <taxon>Heteroderinae</taxon>
        <taxon>Globodera</taxon>
    </lineage>
</organism>
<sequence length="1811" mass="197938">MSSSSTIAAKPVPKPRRHNTVGISASSDDAVKNVRPNAADGTQNLLLAKSSKEAASEKKLDESTEQKKQHPGGTTNGTERRKSVGTIAAGDGQQKQMQPNAPPPTRRGTFPLQNMPTSSCTPKEGISKQQQQQQQQQRNGQRTIGRPKVQGKRLPMVVQQKPPKSIGGHKTNDGGEEPKRIVPNIPTVKKPPKSVEQNHFLLEELLRECFSPPAAAAAAAAAADMTSFEGAASAGPEAEEERQRPRFSLDRLVPPQLITASDDDDDAEPLSLQSASVSASFVLKRHPSVEIACHGIVQLVGDDTTTTTTKNAAAAEDEYMLSRSANAARFSGDGSDVSGGSTTPTTTASSLPPRLGCSSSPAATDSPRQRHGISLLERLVKCHPIWFLSHLDRQAVAHLLTAQPPGVFIVRASSRGFRPSAVGGGSPASNNSCSIRAPPPPPVPSTKRRVDVMALSVRLAPNSIERASPDAREPELDHFLVEAVGSGTAVRLEGSPYTFNSLPLLLEHYCLDGEGELKVRLNLPQTLARCESIQTLQGIALMGQDFWTSPLSASPPSSSSFSPNSSCPPPPFPPKPVPPAPMVLYNPMTTFGQQHQQQQQQQRSRAVHSPSSVTSSASSPSQLFHLPHHHPPSSLQPPPSSPSPTASSSTFMYCSASSASMEHFPTSQHHCCCCCNPCPSSNHHNGHVPLRKSHSVHGRPLNAFPSRGMRCSWENDGPPSSPQSLREGRVGNGGFLRGLFSPSPQRRHPPPPPPPPPDIGKKTTTNRSRTMANRNDFYGTLWEEPELNGDWSYQQQRRGGGDVVPVAEEQQKGAKSFFARLKGFKRTNSTSSAAAAVGRPKRENSGASFDDSSGTLSQMSPEVLRVRQLAFRRTNTDTGGGAIASALVRLKSLNEGGQQQQQQPPTTTTTSSNRVTPRNGNFPLARVLPQPRTPNKSDGEAMRVGEDGRGGTLRGQQRPPKFATPAIEGICLNSSLHHQHHHQEQYSDAHQPFTATKRHNNGRASDGDDGASPSADNFFKGSATEQQQQHKRLCSSSTTNSSNRTSKTAIAALQVRPQLKQMQQPNGGTLVKQRKAPDVPVKSHSSEYSLLGELLTQRRSDQRNSAELAETVVDNTAATAAAGHLNVDETARHGLIIEDEEDDSHSVAGTDFNEPWDSNAWENLMDLARFGDGRMEESPRVSELVPESDSLEMMEKAARMANCSRSHFPHITAGAHRRSLMRAHGTSSLMDISGVGSGTTDHTKSRESGCNESISRTNGLNFGQSSNKQQRHHHRPIPACSSSVDELSTHPNKSTSICPSLVPVFSPSRLRNLANEHPGEEDPAKVIQRYVEALSKDDQTLFEAALHQFIECTLLSREKDPYVVIRRVRQFINGMKNYLMRIGEADLHPIIKRERSRLNIDEFLNIDAILEEVLVKILLAKLKAHLYRLMILESTSNGELRRLTENIAQVRSMSAAELGFPEGTELPDSARMEQISRQLRKMQNHYSPLKKVQLLLRVLSLAVPFASLSSVSGSDHSSRQHNHRPSNELSSPPQQLRTPKAYQHSSSYYALSPALSTLSPAFSMSRHRTTSGSSSCAAAAALKHPPADELIRWLVYLLARSSTINCEIEAWYMWELLPQQVLSTGDASYFLSVLFSAVHVLKHPESIRRLKNVELAQSGGGGAHQLYAFADFMGSQSTLQDSDESDLLLRVAIPNEQEGTIEYHSFPVLPKMNVAKLCRMIAHQFSVTNPEDYRLYLIFDEYEAPMEPTQIPHLMRNQMNETARPHLFVYKRSETNISWSRQAVANFFGANNTTVLMNPPPLMVANGRERR</sequence>
<dbReference type="GO" id="GO:0005829">
    <property type="term" value="C:cytosol"/>
    <property type="evidence" value="ECO:0007669"/>
    <property type="project" value="TreeGrafter"/>
</dbReference>
<feature type="region of interest" description="Disordered" evidence="4">
    <location>
        <begin position="230"/>
        <end position="253"/>
    </location>
</feature>
<feature type="region of interest" description="Disordered" evidence="4">
    <location>
        <begin position="708"/>
        <end position="770"/>
    </location>
</feature>
<feature type="region of interest" description="Disordered" evidence="4">
    <location>
        <begin position="829"/>
        <end position="860"/>
    </location>
</feature>
<dbReference type="SMART" id="SM00252">
    <property type="entry name" value="SH2"/>
    <property type="match status" value="1"/>
</dbReference>
<dbReference type="InterPro" id="IPR045046">
    <property type="entry name" value="Vps9-like"/>
</dbReference>
<dbReference type="Gene3D" id="1.20.1050.80">
    <property type="entry name" value="VPS9 domain"/>
    <property type="match status" value="1"/>
</dbReference>
<feature type="region of interest" description="Disordered" evidence="4">
    <location>
        <begin position="995"/>
        <end position="1046"/>
    </location>
</feature>
<evidence type="ECO:0000313" key="8">
    <source>
        <dbReference type="Proteomes" id="UP000887572"/>
    </source>
</evidence>
<name>A0A914HKJ2_GLORO</name>
<dbReference type="PANTHER" id="PTHR23101:SF104">
    <property type="entry name" value="PROTEIN SPRINT"/>
    <property type="match status" value="1"/>
</dbReference>
<evidence type="ECO:0000256" key="2">
    <source>
        <dbReference type="ARBA" id="ARBA00022468"/>
    </source>
</evidence>
<feature type="compositionally biased region" description="Low complexity" evidence="4">
    <location>
        <begin position="1035"/>
        <end position="1046"/>
    </location>
</feature>
<comment type="similarity">
    <text evidence="1">Belongs to the RIN (Ras interaction/interference) family.</text>
</comment>
<feature type="region of interest" description="Disordered" evidence="4">
    <location>
        <begin position="1229"/>
        <end position="1292"/>
    </location>
</feature>
<dbReference type="CDD" id="cd01776">
    <property type="entry name" value="RA_Rin"/>
    <property type="match status" value="1"/>
</dbReference>
<dbReference type="InterPro" id="IPR037191">
    <property type="entry name" value="VPS9_dom_sf"/>
</dbReference>
<dbReference type="InterPro" id="IPR036860">
    <property type="entry name" value="SH2_dom_sf"/>
</dbReference>
<feature type="compositionally biased region" description="Low complexity" evidence="4">
    <location>
        <begin position="593"/>
        <end position="625"/>
    </location>
</feature>
<dbReference type="GO" id="GO:0016192">
    <property type="term" value="P:vesicle-mediated transport"/>
    <property type="evidence" value="ECO:0007669"/>
    <property type="project" value="InterPro"/>
</dbReference>
<feature type="compositionally biased region" description="Polar residues" evidence="4">
    <location>
        <begin position="1250"/>
        <end position="1268"/>
    </location>
</feature>
<feature type="compositionally biased region" description="Low complexity" evidence="4">
    <location>
        <begin position="552"/>
        <end position="565"/>
    </location>
</feature>
<feature type="domain" description="VPS9" evidence="7">
    <location>
        <begin position="1437"/>
        <end position="1650"/>
    </location>
</feature>
<feature type="region of interest" description="Disordered" evidence="4">
    <location>
        <begin position="1"/>
        <end position="193"/>
    </location>
</feature>
<feature type="compositionally biased region" description="Polar residues" evidence="4">
    <location>
        <begin position="1280"/>
        <end position="1292"/>
    </location>
</feature>
<evidence type="ECO:0000259" key="5">
    <source>
        <dbReference type="PROSITE" id="PS50001"/>
    </source>
</evidence>
<evidence type="ECO:0000256" key="3">
    <source>
        <dbReference type="PROSITE-ProRule" id="PRU00191"/>
    </source>
</evidence>
<dbReference type="SUPFAM" id="SSF55550">
    <property type="entry name" value="SH2 domain"/>
    <property type="match status" value="1"/>
</dbReference>
<keyword evidence="2" id="KW-0343">GTPase activation</keyword>
<feature type="compositionally biased region" description="Pro residues" evidence="4">
    <location>
        <begin position="566"/>
        <end position="581"/>
    </location>
</feature>
<protein>
    <submittedName>
        <fullName evidence="9">Protein sprint</fullName>
    </submittedName>
</protein>
<dbReference type="Gene3D" id="3.30.505.10">
    <property type="entry name" value="SH2 domain"/>
    <property type="match status" value="1"/>
</dbReference>
<feature type="compositionally biased region" description="Polar residues" evidence="4">
    <location>
        <begin position="845"/>
        <end position="860"/>
    </location>
</feature>
<feature type="region of interest" description="Disordered" evidence="4">
    <location>
        <begin position="1066"/>
        <end position="1085"/>
    </location>
</feature>
<accession>A0A914HKJ2</accession>
<keyword evidence="8" id="KW-1185">Reference proteome</keyword>
<feature type="region of interest" description="Disordered" evidence="4">
    <location>
        <begin position="1510"/>
        <end position="1538"/>
    </location>
</feature>